<proteinExistence type="inferred from homology"/>
<evidence type="ECO:0000256" key="7">
    <source>
        <dbReference type="ARBA" id="ARBA00022741"/>
    </source>
</evidence>
<dbReference type="SUPFAM" id="SSF50939">
    <property type="entry name" value="Sialidases"/>
    <property type="match status" value="1"/>
</dbReference>
<evidence type="ECO:0000256" key="14">
    <source>
        <dbReference type="SAM" id="SignalP"/>
    </source>
</evidence>
<dbReference type="PROSITE" id="PS00227">
    <property type="entry name" value="TUBULIN"/>
    <property type="match status" value="1"/>
</dbReference>
<dbReference type="CDD" id="cd15482">
    <property type="entry name" value="Sialidase_non-viral"/>
    <property type="match status" value="1"/>
</dbReference>
<dbReference type="GO" id="GO:0005200">
    <property type="term" value="F:structural constituent of cytoskeleton"/>
    <property type="evidence" value="ECO:0007669"/>
    <property type="project" value="InterPro"/>
</dbReference>
<dbReference type="GO" id="GO:0005525">
    <property type="term" value="F:GTP binding"/>
    <property type="evidence" value="ECO:0007669"/>
    <property type="project" value="UniProtKB-KW"/>
</dbReference>
<feature type="domain" description="Tubulin/FtsZ GTPase" evidence="15">
    <location>
        <begin position="373"/>
        <end position="562"/>
    </location>
</feature>
<evidence type="ECO:0000256" key="11">
    <source>
        <dbReference type="ARBA" id="ARBA00023212"/>
    </source>
</evidence>
<comment type="cofactor">
    <cofactor evidence="1">
        <name>Mg(2+)</name>
        <dbReference type="ChEBI" id="CHEBI:18420"/>
    </cofactor>
</comment>
<evidence type="ECO:0000256" key="4">
    <source>
        <dbReference type="ARBA" id="ARBA00022490"/>
    </source>
</evidence>
<evidence type="ECO:0000256" key="9">
    <source>
        <dbReference type="ARBA" id="ARBA00022842"/>
    </source>
</evidence>
<feature type="chain" id="PRO_5002933376" description="Tubulin/FtsZ GTPase domain-containing protein" evidence="14">
    <location>
        <begin position="24"/>
        <end position="575"/>
    </location>
</feature>
<dbReference type="STRING" id="7739.C3Y2M4"/>
<feature type="compositionally biased region" description="Polar residues" evidence="13">
    <location>
        <begin position="160"/>
        <end position="174"/>
    </location>
</feature>
<organism>
    <name type="scientific">Branchiostoma floridae</name>
    <name type="common">Florida lancelet</name>
    <name type="synonym">Amphioxus</name>
    <dbReference type="NCBI Taxonomy" id="7739"/>
    <lineage>
        <taxon>Eukaryota</taxon>
        <taxon>Metazoa</taxon>
        <taxon>Chordata</taxon>
        <taxon>Cephalochordata</taxon>
        <taxon>Leptocardii</taxon>
        <taxon>Amphioxiformes</taxon>
        <taxon>Branchiostomatidae</taxon>
        <taxon>Branchiostoma</taxon>
    </lineage>
</organism>
<gene>
    <name evidence="16" type="ORF">BRAFLDRAFT_124746</name>
</gene>
<dbReference type="InterPro" id="IPR011040">
    <property type="entry name" value="Sialidase"/>
</dbReference>
<keyword evidence="14" id="KW-0732">Signal</keyword>
<dbReference type="PRINTS" id="PR01162">
    <property type="entry name" value="ALPHATUBULIN"/>
</dbReference>
<keyword evidence="7" id="KW-0547">Nucleotide-binding</keyword>
<evidence type="ECO:0000256" key="3">
    <source>
        <dbReference type="ARBA" id="ARBA00009636"/>
    </source>
</evidence>
<dbReference type="InterPro" id="IPR002452">
    <property type="entry name" value="Alpha_tubulin"/>
</dbReference>
<dbReference type="InterPro" id="IPR003008">
    <property type="entry name" value="Tubulin_FtsZ_GTPase"/>
</dbReference>
<keyword evidence="10" id="KW-0342">GTP-binding</keyword>
<dbReference type="FunFam" id="3.40.50.1440:FF:000007">
    <property type="entry name" value="Tubulin alpha chain"/>
    <property type="match status" value="1"/>
</dbReference>
<keyword evidence="5" id="KW-0493">Microtubule</keyword>
<dbReference type="Pfam" id="PF00091">
    <property type="entry name" value="Tubulin"/>
    <property type="match status" value="1"/>
</dbReference>
<keyword evidence="4" id="KW-0963">Cytoplasm</keyword>
<evidence type="ECO:0000256" key="6">
    <source>
        <dbReference type="ARBA" id="ARBA00022723"/>
    </source>
</evidence>
<protein>
    <recommendedName>
        <fullName evidence="15">Tubulin/FtsZ GTPase domain-containing protein</fullName>
    </recommendedName>
</protein>
<keyword evidence="9" id="KW-0460">Magnesium</keyword>
<dbReference type="GO" id="GO:0007017">
    <property type="term" value="P:microtubule-based process"/>
    <property type="evidence" value="ECO:0007669"/>
    <property type="project" value="InterPro"/>
</dbReference>
<dbReference type="FunFam" id="2.120.10.10:FF:000018">
    <property type="entry name" value="Uncharacterized protein"/>
    <property type="match status" value="1"/>
</dbReference>
<evidence type="ECO:0000256" key="8">
    <source>
        <dbReference type="ARBA" id="ARBA00022801"/>
    </source>
</evidence>
<keyword evidence="8" id="KW-0378">Hydrolase</keyword>
<dbReference type="PRINTS" id="PR01161">
    <property type="entry name" value="TUBULIN"/>
</dbReference>
<reference evidence="16" key="1">
    <citation type="journal article" date="2008" name="Nature">
        <title>The amphioxus genome and the evolution of the chordate karyotype.</title>
        <authorList>
            <consortium name="US DOE Joint Genome Institute (JGI-PGF)"/>
            <person name="Putnam N.H."/>
            <person name="Butts T."/>
            <person name="Ferrier D.E.K."/>
            <person name="Furlong R.F."/>
            <person name="Hellsten U."/>
            <person name="Kawashima T."/>
            <person name="Robinson-Rechavi M."/>
            <person name="Shoguchi E."/>
            <person name="Terry A."/>
            <person name="Yu J.-K."/>
            <person name="Benito-Gutierrez E.L."/>
            <person name="Dubchak I."/>
            <person name="Garcia-Fernandez J."/>
            <person name="Gibson-Brown J.J."/>
            <person name="Grigoriev I.V."/>
            <person name="Horton A.C."/>
            <person name="de Jong P.J."/>
            <person name="Jurka J."/>
            <person name="Kapitonov V.V."/>
            <person name="Kohara Y."/>
            <person name="Kuroki Y."/>
            <person name="Lindquist E."/>
            <person name="Lucas S."/>
            <person name="Osoegawa K."/>
            <person name="Pennacchio L.A."/>
            <person name="Salamov A.A."/>
            <person name="Satou Y."/>
            <person name="Sauka-Spengler T."/>
            <person name="Schmutz J."/>
            <person name="Shin-I T."/>
            <person name="Toyoda A."/>
            <person name="Bronner-Fraser M."/>
            <person name="Fujiyama A."/>
            <person name="Holland L.Z."/>
            <person name="Holland P.W.H."/>
            <person name="Satoh N."/>
            <person name="Rokhsar D.S."/>
        </authorList>
    </citation>
    <scope>NUCLEOTIDE SEQUENCE [LARGE SCALE GENOMIC DNA]</scope>
    <source>
        <strain evidence="16">S238N-H82</strain>
        <tissue evidence="16">Testes</tissue>
    </source>
</reference>
<evidence type="ECO:0000313" key="16">
    <source>
        <dbReference type="EMBL" id="EEN65286.1"/>
    </source>
</evidence>
<dbReference type="GO" id="GO:0046872">
    <property type="term" value="F:metal ion binding"/>
    <property type="evidence" value="ECO:0007669"/>
    <property type="project" value="UniProtKB-KW"/>
</dbReference>
<evidence type="ECO:0000256" key="1">
    <source>
        <dbReference type="ARBA" id="ARBA00001946"/>
    </source>
</evidence>
<dbReference type="InterPro" id="IPR000217">
    <property type="entry name" value="Tubulin"/>
</dbReference>
<dbReference type="InterPro" id="IPR036278">
    <property type="entry name" value="Sialidase_sf"/>
</dbReference>
<dbReference type="InterPro" id="IPR017975">
    <property type="entry name" value="Tubulin_CS"/>
</dbReference>
<feature type="signal peptide" evidence="14">
    <location>
        <begin position="1"/>
        <end position="23"/>
    </location>
</feature>
<dbReference type="SMART" id="SM00864">
    <property type="entry name" value="Tubulin"/>
    <property type="match status" value="1"/>
</dbReference>
<dbReference type="GO" id="GO:0005874">
    <property type="term" value="C:microtubule"/>
    <property type="evidence" value="ECO:0007669"/>
    <property type="project" value="UniProtKB-KW"/>
</dbReference>
<keyword evidence="11" id="KW-0206">Cytoskeleton</keyword>
<sequence length="575" mass="64449">MMDTKLLPTFVAVYNVLLLCASCIRPDAQPLPWDKVTPTVVNDTIIWHSGHEGEIHTYRTPSIFTTPNGTLIALSGARKYSSSDVDRKFLAIRRSEDKGKTWLPTEFLVDDGYEQGVLFPGTMFADFDSNTLFVMFIHCQLKCKVPALLLINSTDDGVTWGQPRSISPRSNGSRSFHPGPGYGIRKRLEPHKGRFVVCAHGRPQDRPRGITLLLSDDAAKTWREGAFVPDGPCREDPEEKFWPGECQAVELADGSLLVMTRNRGRCSCPCKAFMRSHDGGQTLPLHDFFFARALIEPTCQSGLLYHRGVLFFSGPNSTTGRYNMTLKWSYNDGATWEGELPIWNEMAGYSVLAEDPTDDRHLYLIYEKGVKSSVDFVAVTKIQLFNNIAFNDEVRTGTYRQLFHPEQLIKGKEDAANNYARGHYTIGKEIIDLTLDRIRKLADQCTGLQGFLVFHSFGGGTGSGFTSLLMERLSVDYGKKSKLEFAIYPAPQVSTCVVEPYNAILTTHTSLEHTDCAFMVDNEAIYDITRRNLNIDRPTYTNLNRLIGQIVSSITASLRFDGALNVDLTEFQTNL</sequence>
<evidence type="ECO:0000256" key="12">
    <source>
        <dbReference type="ARBA" id="ARBA00049117"/>
    </source>
</evidence>
<name>C3Y2M4_BRAFL</name>
<dbReference type="GO" id="GO:0016787">
    <property type="term" value="F:hydrolase activity"/>
    <property type="evidence" value="ECO:0007669"/>
    <property type="project" value="UniProtKB-KW"/>
</dbReference>
<evidence type="ECO:0000259" key="15">
    <source>
        <dbReference type="SMART" id="SM00864"/>
    </source>
</evidence>
<dbReference type="eggNOG" id="KOG1376">
    <property type="taxonomic scope" value="Eukaryota"/>
</dbReference>
<evidence type="ECO:0000256" key="5">
    <source>
        <dbReference type="ARBA" id="ARBA00022701"/>
    </source>
</evidence>
<dbReference type="Pfam" id="PF13088">
    <property type="entry name" value="BNR_2"/>
    <property type="match status" value="1"/>
</dbReference>
<dbReference type="EMBL" id="GG666482">
    <property type="protein sequence ID" value="EEN65286.1"/>
    <property type="molecule type" value="Genomic_DNA"/>
</dbReference>
<keyword evidence="6" id="KW-0479">Metal-binding</keyword>
<dbReference type="Gene3D" id="2.120.10.10">
    <property type="match status" value="1"/>
</dbReference>
<dbReference type="InterPro" id="IPR036525">
    <property type="entry name" value="Tubulin/FtsZ_GTPase_sf"/>
</dbReference>
<dbReference type="AlphaFoldDB" id="C3Y2M4"/>
<evidence type="ECO:0000256" key="10">
    <source>
        <dbReference type="ARBA" id="ARBA00023134"/>
    </source>
</evidence>
<dbReference type="SUPFAM" id="SSF52490">
    <property type="entry name" value="Tubulin nucleotide-binding domain-like"/>
    <property type="match status" value="1"/>
</dbReference>
<dbReference type="InParanoid" id="C3Y2M4"/>
<feature type="region of interest" description="Disordered" evidence="13">
    <location>
        <begin position="160"/>
        <end position="183"/>
    </location>
</feature>
<feature type="non-terminal residue" evidence="16">
    <location>
        <position position="575"/>
    </location>
</feature>
<comment type="catalytic activity">
    <reaction evidence="12">
        <text>GTP + H2O = GDP + phosphate + H(+)</text>
        <dbReference type="Rhea" id="RHEA:19669"/>
        <dbReference type="ChEBI" id="CHEBI:15377"/>
        <dbReference type="ChEBI" id="CHEBI:15378"/>
        <dbReference type="ChEBI" id="CHEBI:37565"/>
        <dbReference type="ChEBI" id="CHEBI:43474"/>
        <dbReference type="ChEBI" id="CHEBI:58189"/>
    </reaction>
    <physiologicalReaction direction="left-to-right" evidence="12">
        <dbReference type="Rhea" id="RHEA:19670"/>
    </physiologicalReaction>
</comment>
<dbReference type="Gene3D" id="3.40.50.1440">
    <property type="entry name" value="Tubulin/FtsZ, GTPase domain"/>
    <property type="match status" value="1"/>
</dbReference>
<evidence type="ECO:0000256" key="13">
    <source>
        <dbReference type="SAM" id="MobiDB-lite"/>
    </source>
</evidence>
<evidence type="ECO:0000256" key="2">
    <source>
        <dbReference type="ARBA" id="ARBA00004245"/>
    </source>
</evidence>
<accession>C3Y2M4</accession>
<comment type="subcellular location">
    <subcellularLocation>
        <location evidence="2">Cytoplasm</location>
        <location evidence="2">Cytoskeleton</location>
    </subcellularLocation>
</comment>
<comment type="similarity">
    <text evidence="3">Belongs to the tubulin family.</text>
</comment>
<dbReference type="PANTHER" id="PTHR11588">
    <property type="entry name" value="TUBULIN"/>
    <property type="match status" value="1"/>
</dbReference>